<keyword evidence="2" id="KW-0812">Transmembrane</keyword>
<evidence type="ECO:0000256" key="1">
    <source>
        <dbReference type="SAM" id="MobiDB-lite"/>
    </source>
</evidence>
<feature type="region of interest" description="Disordered" evidence="1">
    <location>
        <begin position="221"/>
        <end position="375"/>
    </location>
</feature>
<keyword evidence="2" id="KW-1133">Transmembrane helix</keyword>
<dbReference type="AlphaFoldDB" id="A0A6A6RCP9"/>
<evidence type="ECO:0000313" key="4">
    <source>
        <dbReference type="Proteomes" id="UP000799750"/>
    </source>
</evidence>
<reference evidence="3" key="1">
    <citation type="journal article" date="2020" name="Stud. Mycol.">
        <title>101 Dothideomycetes genomes: a test case for predicting lifestyles and emergence of pathogens.</title>
        <authorList>
            <person name="Haridas S."/>
            <person name="Albert R."/>
            <person name="Binder M."/>
            <person name="Bloem J."/>
            <person name="Labutti K."/>
            <person name="Salamov A."/>
            <person name="Andreopoulos B."/>
            <person name="Baker S."/>
            <person name="Barry K."/>
            <person name="Bills G."/>
            <person name="Bluhm B."/>
            <person name="Cannon C."/>
            <person name="Castanera R."/>
            <person name="Culley D."/>
            <person name="Daum C."/>
            <person name="Ezra D."/>
            <person name="Gonzalez J."/>
            <person name="Henrissat B."/>
            <person name="Kuo A."/>
            <person name="Liang C."/>
            <person name="Lipzen A."/>
            <person name="Lutzoni F."/>
            <person name="Magnuson J."/>
            <person name="Mondo S."/>
            <person name="Nolan M."/>
            <person name="Ohm R."/>
            <person name="Pangilinan J."/>
            <person name="Park H.-J."/>
            <person name="Ramirez L."/>
            <person name="Alfaro M."/>
            <person name="Sun H."/>
            <person name="Tritt A."/>
            <person name="Yoshinaga Y."/>
            <person name="Zwiers L.-H."/>
            <person name="Turgeon B."/>
            <person name="Goodwin S."/>
            <person name="Spatafora J."/>
            <person name="Crous P."/>
            <person name="Grigoriev I."/>
        </authorList>
    </citation>
    <scope>NUCLEOTIDE SEQUENCE</scope>
    <source>
        <strain evidence="3">CBS 269.34</strain>
    </source>
</reference>
<proteinExistence type="predicted"/>
<sequence length="375" mass="38631">MSLNYERQAFEPSCPSGSKWYACAKGSGSTFAGCCAQQACDGNGCPLGALEPASFNPTYYGSFKDLECPSGSAFYTCNFTTPTFMGCCKSPACNQDQGCPSADLQAAFMDTPDQFSDFSATGGAPSALATSAGSSTKASVKASSMSTFISSAAYSSASAPSTATSDCITNALTTPTSVPTVVNTSHKSNTGAIAGGAAGGVAALAIIIGLIIYFARHAKKSRNESNNTLQTRLSFPPGAGQPEIIEAPKSGNPRDSIPPAYTSPAPSYQKFHHAASPNPTAYELPSNSPIQGIPSDSFRPHRLSEAPGDVRYPVELDSAHHSPASETPQSPSSLRSSGANWTGHAWQSGPDRGLAIEEVTEGQGRGAHGPVFEGT</sequence>
<keyword evidence="4" id="KW-1185">Reference proteome</keyword>
<evidence type="ECO:0000256" key="2">
    <source>
        <dbReference type="SAM" id="Phobius"/>
    </source>
</evidence>
<keyword evidence="2" id="KW-0472">Membrane</keyword>
<dbReference type="Proteomes" id="UP000799750">
    <property type="component" value="Unassembled WGS sequence"/>
</dbReference>
<feature type="transmembrane region" description="Helical" evidence="2">
    <location>
        <begin position="192"/>
        <end position="215"/>
    </location>
</feature>
<gene>
    <name evidence="3" type="ORF">BU16DRAFT_201446</name>
</gene>
<name>A0A6A6RCP9_9PEZI</name>
<organism evidence="3 4">
    <name type="scientific">Lophium mytilinum</name>
    <dbReference type="NCBI Taxonomy" id="390894"/>
    <lineage>
        <taxon>Eukaryota</taxon>
        <taxon>Fungi</taxon>
        <taxon>Dikarya</taxon>
        <taxon>Ascomycota</taxon>
        <taxon>Pezizomycotina</taxon>
        <taxon>Dothideomycetes</taxon>
        <taxon>Pleosporomycetidae</taxon>
        <taxon>Mytilinidiales</taxon>
        <taxon>Mytilinidiaceae</taxon>
        <taxon>Lophium</taxon>
    </lineage>
</organism>
<feature type="compositionally biased region" description="Polar residues" evidence="1">
    <location>
        <begin position="324"/>
        <end position="340"/>
    </location>
</feature>
<protein>
    <submittedName>
        <fullName evidence="3">Uncharacterized protein</fullName>
    </submittedName>
</protein>
<evidence type="ECO:0000313" key="3">
    <source>
        <dbReference type="EMBL" id="KAF2501513.1"/>
    </source>
</evidence>
<dbReference type="OrthoDB" id="3692311at2759"/>
<accession>A0A6A6RCP9</accession>
<dbReference type="EMBL" id="MU004182">
    <property type="protein sequence ID" value="KAF2501513.1"/>
    <property type="molecule type" value="Genomic_DNA"/>
</dbReference>
<feature type="compositionally biased region" description="Polar residues" evidence="1">
    <location>
        <begin position="224"/>
        <end position="233"/>
    </location>
</feature>